<comment type="caution">
    <text evidence="1">The sequence shown here is derived from an EMBL/GenBank/DDBJ whole genome shotgun (WGS) entry which is preliminary data.</text>
</comment>
<proteinExistence type="predicted"/>
<reference evidence="1 2" key="1">
    <citation type="submission" date="2018-04" db="EMBL/GenBank/DDBJ databases">
        <title>Sphingobacterium cortibacter sp. nov.</title>
        <authorList>
            <person name="Li Y."/>
        </authorList>
    </citation>
    <scope>NUCLEOTIDE SEQUENCE [LARGE SCALE GENOMIC DNA]</scope>
    <source>
        <strain evidence="1 2">2c-3</strain>
    </source>
</reference>
<accession>A0A2T8HIW6</accession>
<keyword evidence="1" id="KW-0808">Transferase</keyword>
<dbReference type="GO" id="GO:0016301">
    <property type="term" value="F:kinase activity"/>
    <property type="evidence" value="ECO:0007669"/>
    <property type="project" value="UniProtKB-KW"/>
</dbReference>
<keyword evidence="1" id="KW-0418">Kinase</keyword>
<sequence>MSKFIDRFFGSKTEVDVIRMELQARLSFQLSQSDTSLLLAYAQANRLGELSDFQKEIASCSMYTPWSVAKEVQMLQYYVRHVQAIQTEEFYLQFNAKVSDHPARIEPLMLFPLIQNAVKNGYASMAKFPIKVRISASEGGILLEVSNRVNHYVENQGEDELITYYRERLQLFHPDRHELFVNSNSQTFKATLFLKYE</sequence>
<evidence type="ECO:0000313" key="2">
    <source>
        <dbReference type="Proteomes" id="UP000245627"/>
    </source>
</evidence>
<evidence type="ECO:0000313" key="1">
    <source>
        <dbReference type="EMBL" id="PVH25396.1"/>
    </source>
</evidence>
<dbReference type="Proteomes" id="UP000245627">
    <property type="component" value="Unassembled WGS sequence"/>
</dbReference>
<keyword evidence="2" id="KW-1185">Reference proteome</keyword>
<organism evidence="1 2">
    <name type="scientific">Sphingobacterium corticibacter</name>
    <dbReference type="NCBI Taxonomy" id="2171749"/>
    <lineage>
        <taxon>Bacteria</taxon>
        <taxon>Pseudomonadati</taxon>
        <taxon>Bacteroidota</taxon>
        <taxon>Sphingobacteriia</taxon>
        <taxon>Sphingobacteriales</taxon>
        <taxon>Sphingobacteriaceae</taxon>
        <taxon>Sphingobacterium</taxon>
    </lineage>
</organism>
<dbReference type="RefSeq" id="WP_116775981.1">
    <property type="nucleotide sequence ID" value="NZ_QDKG01000003.1"/>
</dbReference>
<dbReference type="AlphaFoldDB" id="A0A2T8HIW6"/>
<dbReference type="EMBL" id="QDKG01000003">
    <property type="protein sequence ID" value="PVH25396.1"/>
    <property type="molecule type" value="Genomic_DNA"/>
</dbReference>
<protein>
    <submittedName>
        <fullName evidence="1">Histidine kinase</fullName>
    </submittedName>
</protein>
<dbReference type="OrthoDB" id="714306at2"/>
<gene>
    <name evidence="1" type="ORF">DC487_10810</name>
</gene>
<name>A0A2T8HIW6_9SPHI</name>